<dbReference type="InterPro" id="IPR006206">
    <property type="entry name" value="Mevalonate/galactokinase"/>
</dbReference>
<dbReference type="InterPro" id="IPR022963">
    <property type="entry name" value="Galactokinase_bac"/>
</dbReference>
<dbReference type="InterPro" id="IPR000705">
    <property type="entry name" value="Galactokinase"/>
</dbReference>
<dbReference type="PANTHER" id="PTHR10457">
    <property type="entry name" value="MEVALONATE KINASE/GALACTOKINASE"/>
    <property type="match status" value="1"/>
</dbReference>
<feature type="domain" description="GHMP kinase N-terminal" evidence="13">
    <location>
        <begin position="94"/>
        <end position="182"/>
    </location>
</feature>
<dbReference type="InterPro" id="IPR006204">
    <property type="entry name" value="GHMP_kinase_N_dom"/>
</dbReference>
<evidence type="ECO:0000256" key="7">
    <source>
        <dbReference type="ARBA" id="ARBA00022840"/>
    </source>
</evidence>
<evidence type="ECO:0000256" key="4">
    <source>
        <dbReference type="ARBA" id="ARBA00022723"/>
    </source>
</evidence>
<dbReference type="Pfam" id="PF08544">
    <property type="entry name" value="GHMP_kinases_C"/>
    <property type="match status" value="1"/>
</dbReference>
<dbReference type="HAMAP" id="MF_00246">
    <property type="entry name" value="Galactokinase"/>
    <property type="match status" value="1"/>
</dbReference>
<gene>
    <name evidence="11 16" type="primary">galK</name>
    <name evidence="16" type="ORF">AB3G37_18435</name>
</gene>
<keyword evidence="5 11" id="KW-0547">Nucleotide-binding</keyword>
<evidence type="ECO:0000256" key="3">
    <source>
        <dbReference type="ARBA" id="ARBA00022679"/>
    </source>
</evidence>
<dbReference type="GO" id="GO:0004335">
    <property type="term" value="F:galactokinase activity"/>
    <property type="evidence" value="ECO:0007669"/>
    <property type="project" value="UniProtKB-UniRule"/>
</dbReference>
<evidence type="ECO:0000256" key="12">
    <source>
        <dbReference type="NCBIfam" id="TIGR00131"/>
    </source>
</evidence>
<dbReference type="PROSITE" id="PS00106">
    <property type="entry name" value="GALACTOKINASE"/>
    <property type="match status" value="1"/>
</dbReference>
<dbReference type="Gene3D" id="3.30.70.890">
    <property type="entry name" value="GHMP kinase, C-terminal domain"/>
    <property type="match status" value="1"/>
</dbReference>
<organism evidence="16">
    <name type="scientific">Rouxiella sp. WC2420</name>
    <dbReference type="NCBI Taxonomy" id="3234145"/>
    <lineage>
        <taxon>Bacteria</taxon>
        <taxon>Pseudomonadati</taxon>
        <taxon>Pseudomonadota</taxon>
        <taxon>Gammaproteobacteria</taxon>
        <taxon>Enterobacterales</taxon>
        <taxon>Yersiniaceae</taxon>
        <taxon>Rouxiella</taxon>
    </lineage>
</organism>
<evidence type="ECO:0000256" key="5">
    <source>
        <dbReference type="ARBA" id="ARBA00022741"/>
    </source>
</evidence>
<dbReference type="Pfam" id="PF00288">
    <property type="entry name" value="GHMP_kinases_N"/>
    <property type="match status" value="1"/>
</dbReference>
<dbReference type="PIRSF" id="PIRSF000530">
    <property type="entry name" value="Galactokinase"/>
    <property type="match status" value="1"/>
</dbReference>
<evidence type="ECO:0000259" key="15">
    <source>
        <dbReference type="Pfam" id="PF10509"/>
    </source>
</evidence>
<dbReference type="AlphaFoldDB" id="A0AB39VXR4"/>
<dbReference type="FunFam" id="3.30.230.10:FF:000017">
    <property type="entry name" value="Galactokinase"/>
    <property type="match status" value="1"/>
</dbReference>
<dbReference type="PANTHER" id="PTHR10457:SF7">
    <property type="entry name" value="GALACTOKINASE-RELATED"/>
    <property type="match status" value="1"/>
</dbReference>
<comment type="subcellular location">
    <subcellularLocation>
        <location evidence="11">Cytoplasm</location>
    </subcellularLocation>
</comment>
<comment type="similarity">
    <text evidence="1 11">Belongs to the GHMP kinase family. GalK subfamily.</text>
</comment>
<dbReference type="NCBIfam" id="NF003472">
    <property type="entry name" value="PRK05101.1"/>
    <property type="match status" value="1"/>
</dbReference>
<keyword evidence="9 11" id="KW-0299">Galactose metabolism</keyword>
<keyword evidence="3 11" id="KW-0808">Transferase</keyword>
<feature type="site" description="Transition state stabilizer" evidence="11">
    <location>
        <position position="28"/>
    </location>
</feature>
<keyword evidence="8 11" id="KW-0460">Magnesium</keyword>
<dbReference type="GO" id="GO:0000287">
    <property type="term" value="F:magnesium ion binding"/>
    <property type="evidence" value="ECO:0007669"/>
    <property type="project" value="UniProtKB-UniRule"/>
</dbReference>
<dbReference type="InterPro" id="IPR006203">
    <property type="entry name" value="GHMP_knse_ATP-bd_CS"/>
</dbReference>
<dbReference type="RefSeq" id="WP_369790994.1">
    <property type="nucleotide sequence ID" value="NZ_CP165628.1"/>
</dbReference>
<proteinExistence type="inferred from homology"/>
<comment type="catalytic activity">
    <reaction evidence="11">
        <text>alpha-D-galactose + ATP = alpha-D-galactose 1-phosphate + ADP + H(+)</text>
        <dbReference type="Rhea" id="RHEA:13553"/>
        <dbReference type="ChEBI" id="CHEBI:15378"/>
        <dbReference type="ChEBI" id="CHEBI:28061"/>
        <dbReference type="ChEBI" id="CHEBI:30616"/>
        <dbReference type="ChEBI" id="CHEBI:58336"/>
        <dbReference type="ChEBI" id="CHEBI:456216"/>
        <dbReference type="EC" id="2.7.1.6"/>
    </reaction>
</comment>
<dbReference type="InterPro" id="IPR014721">
    <property type="entry name" value="Ribsml_uS5_D2-typ_fold_subgr"/>
</dbReference>
<dbReference type="Gene3D" id="3.30.230.10">
    <property type="match status" value="1"/>
</dbReference>
<dbReference type="FunFam" id="3.30.70.890:FF:000001">
    <property type="entry name" value="Galactokinase"/>
    <property type="match status" value="1"/>
</dbReference>
<dbReference type="NCBIfam" id="TIGR00131">
    <property type="entry name" value="gal_kin"/>
    <property type="match status" value="1"/>
</dbReference>
<evidence type="ECO:0000313" key="16">
    <source>
        <dbReference type="EMBL" id="XDU74942.1"/>
    </source>
</evidence>
<evidence type="ECO:0000256" key="10">
    <source>
        <dbReference type="ARBA" id="ARBA00023277"/>
    </source>
</evidence>
<feature type="active site" description="Proton acceptor" evidence="11">
    <location>
        <position position="174"/>
    </location>
</feature>
<dbReference type="Pfam" id="PF10509">
    <property type="entry name" value="GalKase_gal_bdg"/>
    <property type="match status" value="1"/>
</dbReference>
<reference evidence="16" key="1">
    <citation type="submission" date="2024-07" db="EMBL/GenBank/DDBJ databases">
        <authorList>
            <person name="Biller S.J."/>
        </authorList>
    </citation>
    <scope>NUCLEOTIDE SEQUENCE</scope>
    <source>
        <strain evidence="16">WC2420</strain>
    </source>
</reference>
<evidence type="ECO:0000256" key="6">
    <source>
        <dbReference type="ARBA" id="ARBA00022777"/>
    </source>
</evidence>
<dbReference type="GO" id="GO:0005524">
    <property type="term" value="F:ATP binding"/>
    <property type="evidence" value="ECO:0007669"/>
    <property type="project" value="UniProtKB-UniRule"/>
</dbReference>
<sequence>MELKNKTLEIFEQKFGYPATVTIKAPGRVNLIGEHTDYNDGFVLPCAIDYETVIACGQRNDRIIRVIAADYENEQDEFSLDDPIVSTNALPWANYVRGVVKHLLLRNSEFSGADMVISGNVPQGAGLSSSASLEVAVGQALKSLYDLDIDGVQLALNGQEAENQFVGCNCGIMDQLISALGKENHALLIDCRSLETKAVSMPKDASVVIINSNVKRGLVDSEYNTRRKQCEEAARFFGVKALRDVDIALFAAREAGLDPLTARRARHVITENDRTQAAAIALSHGDLKTMGVLMADSHASMRDDFEITVPPIDTLVEIVKSVIGDKGGARMTGGGFGGCIVALMPSELVEKVRKTVAHEYHAKTGIKETFYVCQASEGASIC</sequence>
<dbReference type="InterPro" id="IPR019539">
    <property type="entry name" value="GalKase_N"/>
</dbReference>
<dbReference type="InterPro" id="IPR036554">
    <property type="entry name" value="GHMP_kinase_C_sf"/>
</dbReference>
<evidence type="ECO:0000256" key="1">
    <source>
        <dbReference type="ARBA" id="ARBA00006566"/>
    </source>
</evidence>
<feature type="binding site" evidence="11">
    <location>
        <position position="162"/>
    </location>
    <ligand>
        <name>Mg(2+)</name>
        <dbReference type="ChEBI" id="CHEBI:18420"/>
    </ligand>
</feature>
<evidence type="ECO:0000256" key="11">
    <source>
        <dbReference type="HAMAP-Rule" id="MF_00246"/>
    </source>
</evidence>
<feature type="binding site" evidence="11">
    <location>
        <begin position="34"/>
        <end position="37"/>
    </location>
    <ligand>
        <name>substrate</name>
    </ligand>
</feature>
<comment type="pathway">
    <text evidence="11">Carbohydrate metabolism; galactose metabolism.</text>
</comment>
<dbReference type="InterPro" id="IPR019741">
    <property type="entry name" value="Galactokinase_CS"/>
</dbReference>
<keyword evidence="7 11" id="KW-0067">ATP-binding</keyword>
<keyword evidence="10 11" id="KW-0119">Carbohydrate metabolism</keyword>
<dbReference type="GO" id="GO:0005829">
    <property type="term" value="C:cytosol"/>
    <property type="evidence" value="ECO:0007669"/>
    <property type="project" value="TreeGrafter"/>
</dbReference>
<comment type="function">
    <text evidence="11">Catalyzes the transfer of the gamma-phosphate of ATP to D-galactose to form alpha-D-galactose-1-phosphate (Gal-1-P).</text>
</comment>
<evidence type="ECO:0000256" key="9">
    <source>
        <dbReference type="ARBA" id="ARBA00023144"/>
    </source>
</evidence>
<evidence type="ECO:0000259" key="14">
    <source>
        <dbReference type="Pfam" id="PF08544"/>
    </source>
</evidence>
<dbReference type="PRINTS" id="PR00473">
    <property type="entry name" value="GALCTOKINASE"/>
</dbReference>
<accession>A0AB39VXR4</accession>
<evidence type="ECO:0000256" key="2">
    <source>
        <dbReference type="ARBA" id="ARBA00022490"/>
    </source>
</evidence>
<dbReference type="InterPro" id="IPR020568">
    <property type="entry name" value="Ribosomal_Su5_D2-typ_SF"/>
</dbReference>
<dbReference type="InterPro" id="IPR013750">
    <property type="entry name" value="GHMP_kinase_C_dom"/>
</dbReference>
<keyword evidence="4 11" id="KW-0479">Metal-binding</keyword>
<keyword evidence="6 11" id="KW-0418">Kinase</keyword>
<dbReference type="PROSITE" id="PS00627">
    <property type="entry name" value="GHMP_KINASES_ATP"/>
    <property type="match status" value="1"/>
</dbReference>
<feature type="binding site" evidence="11">
    <location>
        <position position="130"/>
    </location>
    <ligand>
        <name>Mg(2+)</name>
        <dbReference type="ChEBI" id="CHEBI:18420"/>
    </ligand>
</feature>
<comment type="caution">
    <text evidence="11">Lacks conserved residue(s) required for the propagation of feature annotation.</text>
</comment>
<dbReference type="SUPFAM" id="SSF54211">
    <property type="entry name" value="Ribosomal protein S5 domain 2-like"/>
    <property type="match status" value="1"/>
</dbReference>
<keyword evidence="2 11" id="KW-0963">Cytoplasm</keyword>
<protein>
    <recommendedName>
        <fullName evidence="11 12">Galactokinase</fullName>
        <ecNumber evidence="11 12">2.7.1.6</ecNumber>
    </recommendedName>
    <alternativeName>
        <fullName evidence="11">Galactose kinase</fullName>
    </alternativeName>
</protein>
<feature type="binding site" evidence="11">
    <location>
        <position position="223"/>
    </location>
    <ligand>
        <name>substrate</name>
    </ligand>
</feature>
<dbReference type="GO" id="GO:0006012">
    <property type="term" value="P:galactose metabolic process"/>
    <property type="evidence" value="ECO:0007669"/>
    <property type="project" value="UniProtKB-UniRule"/>
</dbReference>
<evidence type="ECO:0000256" key="8">
    <source>
        <dbReference type="ARBA" id="ARBA00022842"/>
    </source>
</evidence>
<feature type="domain" description="Galactokinase N-terminal" evidence="15">
    <location>
        <begin position="10"/>
        <end position="57"/>
    </location>
</feature>
<feature type="domain" description="GHMP kinase C-terminal" evidence="14">
    <location>
        <begin position="280"/>
        <end position="360"/>
    </location>
</feature>
<dbReference type="EMBL" id="CP165628">
    <property type="protein sequence ID" value="XDU74942.1"/>
    <property type="molecule type" value="Genomic_DNA"/>
</dbReference>
<evidence type="ECO:0000259" key="13">
    <source>
        <dbReference type="Pfam" id="PF00288"/>
    </source>
</evidence>
<dbReference type="SUPFAM" id="SSF55060">
    <property type="entry name" value="GHMP Kinase, C-terminal domain"/>
    <property type="match status" value="1"/>
</dbReference>
<name>A0AB39VXR4_9GAMM</name>
<feature type="binding site" evidence="11">
    <location>
        <begin position="124"/>
        <end position="130"/>
    </location>
    <ligand>
        <name>ATP</name>
        <dbReference type="ChEBI" id="CHEBI:30616"/>
    </ligand>
</feature>
<dbReference type="EC" id="2.7.1.6" evidence="11 12"/>
<dbReference type="PRINTS" id="PR00959">
    <property type="entry name" value="MEVGALKINASE"/>
</dbReference>